<feature type="signal peptide" evidence="1">
    <location>
        <begin position="1"/>
        <end position="37"/>
    </location>
</feature>
<dbReference type="RefSeq" id="WP_377304069.1">
    <property type="nucleotide sequence ID" value="NZ_CP180191.1"/>
</dbReference>
<keyword evidence="1" id="KW-0732">Signal</keyword>
<dbReference type="EMBL" id="JBHRTI010000004">
    <property type="protein sequence ID" value="MFC3148283.1"/>
    <property type="molecule type" value="Genomic_DNA"/>
</dbReference>
<accession>A0ABV7H6J7</accession>
<comment type="caution">
    <text evidence="2">The sequence shown here is derived from an EMBL/GenBank/DDBJ whole genome shotgun (WGS) entry which is preliminary data.</text>
</comment>
<proteinExistence type="predicted"/>
<protein>
    <submittedName>
        <fullName evidence="2">Uncharacterized protein</fullName>
    </submittedName>
</protein>
<feature type="chain" id="PRO_5046988370" evidence="1">
    <location>
        <begin position="38"/>
        <end position="98"/>
    </location>
</feature>
<evidence type="ECO:0000313" key="3">
    <source>
        <dbReference type="Proteomes" id="UP001595556"/>
    </source>
</evidence>
<dbReference type="Proteomes" id="UP001595556">
    <property type="component" value="Unassembled WGS sequence"/>
</dbReference>
<reference evidence="3" key="1">
    <citation type="journal article" date="2019" name="Int. J. Syst. Evol. Microbiol.">
        <title>The Global Catalogue of Microorganisms (GCM) 10K type strain sequencing project: providing services to taxonomists for standard genome sequencing and annotation.</title>
        <authorList>
            <consortium name="The Broad Institute Genomics Platform"/>
            <consortium name="The Broad Institute Genome Sequencing Center for Infectious Disease"/>
            <person name="Wu L."/>
            <person name="Ma J."/>
        </authorList>
    </citation>
    <scope>NUCLEOTIDE SEQUENCE [LARGE SCALE GENOMIC DNA]</scope>
    <source>
        <strain evidence="3">KCTC 52168</strain>
    </source>
</reference>
<evidence type="ECO:0000256" key="1">
    <source>
        <dbReference type="SAM" id="SignalP"/>
    </source>
</evidence>
<organism evidence="2 3">
    <name type="scientific">Piscinibacterium candidicorallinum</name>
    <dbReference type="NCBI Taxonomy" id="1793872"/>
    <lineage>
        <taxon>Bacteria</taxon>
        <taxon>Pseudomonadati</taxon>
        <taxon>Pseudomonadota</taxon>
        <taxon>Betaproteobacteria</taxon>
        <taxon>Burkholderiales</taxon>
        <taxon>Piscinibacterium</taxon>
    </lineage>
</organism>
<sequence length="98" mass="10439">MFALAVRMTAVLRGCMPRVLLAAQTAVLVALAPASHAQSALDRANFENLDVAIYWYGASVDDATLRGLANAATKFEQLDGKYTRGVGDDTFDQKGDGC</sequence>
<name>A0ABV7H6J7_9BURK</name>
<gene>
    <name evidence="2" type="ORF">ACFOEN_11585</name>
</gene>
<keyword evidence="3" id="KW-1185">Reference proteome</keyword>
<evidence type="ECO:0000313" key="2">
    <source>
        <dbReference type="EMBL" id="MFC3148283.1"/>
    </source>
</evidence>